<dbReference type="PANTHER" id="PTHR12242">
    <property type="entry name" value="OS02G0130600 PROTEIN-RELATED"/>
    <property type="match status" value="1"/>
</dbReference>
<evidence type="ECO:0000256" key="1">
    <source>
        <dbReference type="SAM" id="MobiDB-lite"/>
    </source>
</evidence>
<evidence type="ECO:0000256" key="2">
    <source>
        <dbReference type="SAM" id="Phobius"/>
    </source>
</evidence>
<feature type="transmembrane region" description="Helical" evidence="2">
    <location>
        <begin position="191"/>
        <end position="216"/>
    </location>
</feature>
<dbReference type="AlphaFoldDB" id="A0A075ID85"/>
<feature type="transmembrane region" description="Helical" evidence="2">
    <location>
        <begin position="237"/>
        <end position="254"/>
    </location>
</feature>
<name>A0A075ID85_9EURY</name>
<dbReference type="GO" id="GO:0016020">
    <property type="term" value="C:membrane"/>
    <property type="evidence" value="ECO:0007669"/>
    <property type="project" value="TreeGrafter"/>
</dbReference>
<proteinExistence type="predicted"/>
<feature type="compositionally biased region" description="Low complexity" evidence="1">
    <location>
        <begin position="1"/>
        <end position="15"/>
    </location>
</feature>
<keyword evidence="2" id="KW-0812">Transmembrane</keyword>
<evidence type="ECO:0000313" key="3">
    <source>
        <dbReference type="EMBL" id="AIF24842.1"/>
    </source>
</evidence>
<feature type="transmembrane region" description="Helical" evidence="2">
    <location>
        <begin position="260"/>
        <end position="288"/>
    </location>
</feature>
<keyword evidence="2" id="KW-0472">Membrane</keyword>
<evidence type="ECO:0008006" key="4">
    <source>
        <dbReference type="Google" id="ProtNLM"/>
    </source>
</evidence>
<feature type="transmembrane region" description="Helical" evidence="2">
    <location>
        <begin position="62"/>
        <end position="81"/>
    </location>
</feature>
<protein>
    <recommendedName>
        <fullName evidence="4">Transmembrane protein</fullName>
    </recommendedName>
</protein>
<feature type="transmembrane region" description="Helical" evidence="2">
    <location>
        <begin position="146"/>
        <end position="171"/>
    </location>
</feature>
<feature type="transmembrane region" description="Helical" evidence="2">
    <location>
        <begin position="300"/>
        <end position="319"/>
    </location>
</feature>
<reference evidence="3" key="1">
    <citation type="journal article" date="2014" name="Genome Biol. Evol.">
        <title>Pangenome evidence for extensive interdomain horizontal transfer affecting lineage core and shell genes in uncultured planktonic thaumarchaeota and euryarchaeota.</title>
        <authorList>
            <person name="Deschamps P."/>
            <person name="Zivanovic Y."/>
            <person name="Moreira D."/>
            <person name="Rodriguez-Valera F."/>
            <person name="Lopez-Garcia P."/>
        </authorList>
    </citation>
    <scope>NUCLEOTIDE SEQUENCE</scope>
</reference>
<accession>A0A075ID85</accession>
<feature type="transmembrane region" description="Helical" evidence="2">
    <location>
        <begin position="325"/>
        <end position="342"/>
    </location>
</feature>
<sequence>MRGRSTGSSAGSGARRNYDAERPLASAPSSDDSYQAGRGLKVGALFALLMRRLRAYGEKDRHIETGSLVLVTFLGLLYYVLTSDALSASHTSQQIASSVYVPEILVALFRSAAALLSFYTLAAICLDEGGGTSLPVFYKSRERGEVNMLGVHRLVPFTVWSFIAFGVYFALAALSSWVHVLGGEVTGLLLAAIPVMFAVACGTALLVSVVVTHYLVPSNFSKGFDVSHHFVWEELVMHNYNVIILGVELVLMGMDLSLGMVAFPVLFGIAYVGFANAYAVFGGGIYLYDFLDPRLSGGPLIHVMLLLAIAGLFCIVVAVDALADWNVLAGAVAVGIAVYSIVRFRRPSEH</sequence>
<dbReference type="EMBL" id="KF901274">
    <property type="protein sequence ID" value="AIF24842.1"/>
    <property type="molecule type" value="Genomic_DNA"/>
</dbReference>
<organism evidence="3">
    <name type="scientific">uncultured marine group II/III euryarchaeote SAT1000_40_F04</name>
    <dbReference type="NCBI Taxonomy" id="1456581"/>
    <lineage>
        <taxon>Archaea</taxon>
        <taxon>Methanobacteriati</taxon>
        <taxon>Methanobacteriota</taxon>
        <taxon>environmental samples</taxon>
    </lineage>
</organism>
<feature type="region of interest" description="Disordered" evidence="1">
    <location>
        <begin position="1"/>
        <end position="34"/>
    </location>
</feature>
<keyword evidence="2" id="KW-1133">Transmembrane helix</keyword>